<proteinExistence type="predicted"/>
<reference evidence="2 3" key="1">
    <citation type="journal article" date="2010" name="Nature">
        <title>The Ectocarpus genome and the independent evolution of multicellularity in brown algae.</title>
        <authorList>
            <person name="Cock J.M."/>
            <person name="Sterck L."/>
            <person name="Rouze P."/>
            <person name="Scornet D."/>
            <person name="Allen A.E."/>
            <person name="Amoutzias G."/>
            <person name="Anthouard V."/>
            <person name="Artiguenave F."/>
            <person name="Aury J.M."/>
            <person name="Badger J.H."/>
            <person name="Beszteri B."/>
            <person name="Billiau K."/>
            <person name="Bonnet E."/>
            <person name="Bothwell J.H."/>
            <person name="Bowler C."/>
            <person name="Boyen C."/>
            <person name="Brownlee C."/>
            <person name="Carrano C.J."/>
            <person name="Charrier B."/>
            <person name="Cho G.Y."/>
            <person name="Coelho S.M."/>
            <person name="Collen J."/>
            <person name="Corre E."/>
            <person name="Da Silva C."/>
            <person name="Delage L."/>
            <person name="Delaroque N."/>
            <person name="Dittami S.M."/>
            <person name="Doulbeau S."/>
            <person name="Elias M."/>
            <person name="Farnham G."/>
            <person name="Gachon C.M."/>
            <person name="Gschloessl B."/>
            <person name="Heesch S."/>
            <person name="Jabbari K."/>
            <person name="Jubin C."/>
            <person name="Kawai H."/>
            <person name="Kimura K."/>
            <person name="Kloareg B."/>
            <person name="Kupper F.C."/>
            <person name="Lang D."/>
            <person name="Le Bail A."/>
            <person name="Leblanc C."/>
            <person name="Lerouge P."/>
            <person name="Lohr M."/>
            <person name="Lopez P.J."/>
            <person name="Martens C."/>
            <person name="Maumus F."/>
            <person name="Michel G."/>
            <person name="Miranda-Saavedra D."/>
            <person name="Morales J."/>
            <person name="Moreau H."/>
            <person name="Motomura T."/>
            <person name="Nagasato C."/>
            <person name="Napoli C.A."/>
            <person name="Nelson D.R."/>
            <person name="Nyvall-Collen P."/>
            <person name="Peters A.F."/>
            <person name="Pommier C."/>
            <person name="Potin P."/>
            <person name="Poulain J."/>
            <person name="Quesneville H."/>
            <person name="Read B."/>
            <person name="Rensing S.A."/>
            <person name="Ritter A."/>
            <person name="Rousvoal S."/>
            <person name="Samanta M."/>
            <person name="Samson G."/>
            <person name="Schroeder D.C."/>
            <person name="Segurens B."/>
            <person name="Strittmatter M."/>
            <person name="Tonon T."/>
            <person name="Tregear J.W."/>
            <person name="Valentin K."/>
            <person name="von Dassow P."/>
            <person name="Yamagishi T."/>
            <person name="Van de Peer Y."/>
            <person name="Wincker P."/>
        </authorList>
    </citation>
    <scope>NUCLEOTIDE SEQUENCE [LARGE SCALE GENOMIC DNA]</scope>
    <source>
        <strain evidence="3">Ec32 / CCAP1310/4</strain>
    </source>
</reference>
<evidence type="ECO:0000313" key="3">
    <source>
        <dbReference type="Proteomes" id="UP000002630"/>
    </source>
</evidence>
<feature type="compositionally biased region" description="Polar residues" evidence="1">
    <location>
        <begin position="168"/>
        <end position="177"/>
    </location>
</feature>
<protein>
    <submittedName>
        <fullName evidence="2">Uncharacterized protein</fullName>
    </submittedName>
</protein>
<sequence length="177" mass="19494">MAEVFPVSFFFLPVAPRLRFCREALTSSWHSATTFWSILKSRSTRLVTHLGRSSEPLHCLPSRRSWTSHSSICKSGKPGSRFGRSSWRALVKPCLVASTCLRPAPIFSTDLPGILLASSTVRAFITTRRRSHTRVSLRSRGSLSPTPPSLLIPAASSSESELRPKSAQDPSSELRSS</sequence>
<name>D7FNN7_ECTSI</name>
<gene>
    <name evidence="2" type="ORF">Esi_0018_0143</name>
</gene>
<evidence type="ECO:0000256" key="1">
    <source>
        <dbReference type="SAM" id="MobiDB-lite"/>
    </source>
</evidence>
<dbReference type="Proteomes" id="UP000002630">
    <property type="component" value="Linkage Group LG02"/>
</dbReference>
<dbReference type="AlphaFoldDB" id="D7FNN7"/>
<dbReference type="EMBL" id="FN649727">
    <property type="protein sequence ID" value="CBJ26048.1"/>
    <property type="molecule type" value="Genomic_DNA"/>
</dbReference>
<dbReference type="EMBL" id="FN648291">
    <property type="protein sequence ID" value="CBJ26048.1"/>
    <property type="molecule type" value="Genomic_DNA"/>
</dbReference>
<dbReference type="InParanoid" id="D7FNN7"/>
<evidence type="ECO:0000313" key="2">
    <source>
        <dbReference type="EMBL" id="CBJ26048.1"/>
    </source>
</evidence>
<organism evidence="2 3">
    <name type="scientific">Ectocarpus siliculosus</name>
    <name type="common">Brown alga</name>
    <name type="synonym">Conferva siliculosa</name>
    <dbReference type="NCBI Taxonomy" id="2880"/>
    <lineage>
        <taxon>Eukaryota</taxon>
        <taxon>Sar</taxon>
        <taxon>Stramenopiles</taxon>
        <taxon>Ochrophyta</taxon>
        <taxon>PX clade</taxon>
        <taxon>Phaeophyceae</taxon>
        <taxon>Ectocarpales</taxon>
        <taxon>Ectocarpaceae</taxon>
        <taxon>Ectocarpus</taxon>
    </lineage>
</organism>
<accession>D7FNN7</accession>
<keyword evidence="3" id="KW-1185">Reference proteome</keyword>
<feature type="region of interest" description="Disordered" evidence="1">
    <location>
        <begin position="135"/>
        <end position="177"/>
    </location>
</feature>